<feature type="binding site" evidence="16">
    <location>
        <position position="122"/>
    </location>
    <ligand>
        <name>ATP</name>
        <dbReference type="ChEBI" id="CHEBI:30616"/>
    </ligand>
</feature>
<dbReference type="GO" id="GO:0004594">
    <property type="term" value="F:pantothenate kinase activity"/>
    <property type="evidence" value="ECO:0007669"/>
    <property type="project" value="UniProtKB-UniRule"/>
</dbReference>
<keyword evidence="7 16" id="KW-0963">Cytoplasm</keyword>
<evidence type="ECO:0000256" key="2">
    <source>
        <dbReference type="ARBA" id="ARBA00001958"/>
    </source>
</evidence>
<evidence type="ECO:0000256" key="10">
    <source>
        <dbReference type="ARBA" id="ARBA00022777"/>
    </source>
</evidence>
<comment type="caution">
    <text evidence="16">Lacks conserved residue(s) required for the propagation of feature annotation.</text>
</comment>
<dbReference type="HAMAP" id="MF_01274">
    <property type="entry name" value="Pantothen_kinase_3"/>
    <property type="match status" value="1"/>
</dbReference>
<evidence type="ECO:0000256" key="9">
    <source>
        <dbReference type="ARBA" id="ARBA00022741"/>
    </source>
</evidence>
<evidence type="ECO:0000256" key="15">
    <source>
        <dbReference type="ARBA" id="ARBA00040883"/>
    </source>
</evidence>
<evidence type="ECO:0000256" key="4">
    <source>
        <dbReference type="ARBA" id="ARBA00005225"/>
    </source>
</evidence>
<evidence type="ECO:0000313" key="17">
    <source>
        <dbReference type="EMBL" id="PIV64797.1"/>
    </source>
</evidence>
<dbReference type="GO" id="GO:0015937">
    <property type="term" value="P:coenzyme A biosynthetic process"/>
    <property type="evidence" value="ECO:0007669"/>
    <property type="project" value="UniProtKB-UniRule"/>
</dbReference>
<comment type="catalytic activity">
    <reaction evidence="1 16">
        <text>(R)-pantothenate + ATP = (R)-4'-phosphopantothenate + ADP + H(+)</text>
        <dbReference type="Rhea" id="RHEA:16373"/>
        <dbReference type="ChEBI" id="CHEBI:10986"/>
        <dbReference type="ChEBI" id="CHEBI:15378"/>
        <dbReference type="ChEBI" id="CHEBI:29032"/>
        <dbReference type="ChEBI" id="CHEBI:30616"/>
        <dbReference type="ChEBI" id="CHEBI:456216"/>
        <dbReference type="EC" id="2.7.1.33"/>
    </reaction>
</comment>
<feature type="active site" description="Proton acceptor" evidence="16">
    <location>
        <position position="99"/>
    </location>
</feature>
<comment type="pathway">
    <text evidence="4 16">Cofactor biosynthesis; coenzyme A biosynthesis; CoA from (R)-pantothenate: step 1/5.</text>
</comment>
<dbReference type="SUPFAM" id="SSF53067">
    <property type="entry name" value="Actin-like ATPase domain"/>
    <property type="match status" value="2"/>
</dbReference>
<evidence type="ECO:0000256" key="3">
    <source>
        <dbReference type="ARBA" id="ARBA00004496"/>
    </source>
</evidence>
<dbReference type="Proteomes" id="UP000228886">
    <property type="component" value="Unassembled WGS sequence"/>
</dbReference>
<name>A0A2M7EAN1_9BACT</name>
<comment type="similarity">
    <text evidence="14 16">Belongs to the type III pantothenate kinase family.</text>
</comment>
<keyword evidence="13 16" id="KW-0173">Coenzyme A biosynthesis</keyword>
<comment type="caution">
    <text evidence="17">The sequence shown here is derived from an EMBL/GenBank/DDBJ whole genome shotgun (WGS) entry which is preliminary data.</text>
</comment>
<gene>
    <name evidence="16" type="primary">coaX</name>
    <name evidence="17" type="ORF">COS11_00320</name>
</gene>
<dbReference type="Gene3D" id="3.30.420.40">
    <property type="match status" value="2"/>
</dbReference>
<dbReference type="EC" id="2.7.1.33" evidence="6 16"/>
<comment type="cofactor">
    <cofactor evidence="2">
        <name>K(+)</name>
        <dbReference type="ChEBI" id="CHEBI:29103"/>
    </cofactor>
</comment>
<dbReference type="PANTHER" id="PTHR34265:SF1">
    <property type="entry name" value="TYPE III PANTOTHENATE KINASE"/>
    <property type="match status" value="1"/>
</dbReference>
<protein>
    <recommendedName>
        <fullName evidence="15 16">Type III pantothenate kinase</fullName>
        <ecNumber evidence="6 16">2.7.1.33</ecNumber>
    </recommendedName>
    <alternativeName>
        <fullName evidence="16">PanK-III</fullName>
    </alternativeName>
    <alternativeName>
        <fullName evidence="16">Pantothenic acid kinase</fullName>
    </alternativeName>
</protein>
<evidence type="ECO:0000256" key="13">
    <source>
        <dbReference type="ARBA" id="ARBA00022993"/>
    </source>
</evidence>
<keyword evidence="11 16" id="KW-0067">ATP-binding</keyword>
<dbReference type="GO" id="GO:0005737">
    <property type="term" value="C:cytoplasm"/>
    <property type="evidence" value="ECO:0007669"/>
    <property type="project" value="UniProtKB-SubCell"/>
</dbReference>
<keyword evidence="10 16" id="KW-0418">Kinase</keyword>
<dbReference type="NCBIfam" id="TIGR00671">
    <property type="entry name" value="baf"/>
    <property type="match status" value="1"/>
</dbReference>
<organism evidence="17 18">
    <name type="scientific">bacterium (Candidatus Ratteibacteria) CG01_land_8_20_14_3_00_40_19</name>
    <dbReference type="NCBI Taxonomy" id="2014290"/>
    <lineage>
        <taxon>Bacteria</taxon>
        <taxon>Candidatus Ratteibacteria</taxon>
    </lineage>
</organism>
<dbReference type="UniPathway" id="UPA00241">
    <property type="reaction ID" value="UER00352"/>
</dbReference>
<dbReference type="InterPro" id="IPR043129">
    <property type="entry name" value="ATPase_NBD"/>
</dbReference>
<sequence length="245" mass="26567">MVLLAIDIGNSQIDLGLFRGKRLIKSSFFPKEDWRKFPLKKFIGEKKVSRVFIASVVPSLTGKIALSCRRNLSLKPEIIKAKDCGIPIKIKNPKEVGVDRVLNALAAFSVYRKPAIIVDAGTATTLDLVSEKGAYLGGIILPGLRISAEALAEKTALLPKIPIKRPKTLMGKGTISAIQSGIIYGSAEAIAGLIRKIKKDYRKKLLVIGTGGWIETLAPLIKSIDNIQPYLTLKGLALIGATRKK</sequence>
<comment type="subcellular location">
    <subcellularLocation>
        <location evidence="3 16">Cytoplasm</location>
    </subcellularLocation>
</comment>
<proteinExistence type="inferred from homology"/>
<feature type="binding site" evidence="16">
    <location>
        <position position="119"/>
    </location>
    <ligand>
        <name>K(+)</name>
        <dbReference type="ChEBI" id="CHEBI:29103"/>
    </ligand>
</feature>
<evidence type="ECO:0000256" key="14">
    <source>
        <dbReference type="ARBA" id="ARBA00038036"/>
    </source>
</evidence>
<dbReference type="GO" id="GO:0046872">
    <property type="term" value="F:metal ion binding"/>
    <property type="evidence" value="ECO:0007669"/>
    <property type="project" value="UniProtKB-KW"/>
</dbReference>
<keyword evidence="9 16" id="KW-0547">Nucleotide-binding</keyword>
<dbReference type="CDD" id="cd24015">
    <property type="entry name" value="ASKHA_NBD_PanK-III"/>
    <property type="match status" value="1"/>
</dbReference>
<dbReference type="AlphaFoldDB" id="A0A2M7EAN1"/>
<comment type="subunit">
    <text evidence="5 16">Homodimer.</text>
</comment>
<evidence type="ECO:0000256" key="8">
    <source>
        <dbReference type="ARBA" id="ARBA00022679"/>
    </source>
</evidence>
<evidence type="ECO:0000256" key="7">
    <source>
        <dbReference type="ARBA" id="ARBA00022490"/>
    </source>
</evidence>
<feature type="binding site" evidence="16">
    <location>
        <begin position="7"/>
        <end position="14"/>
    </location>
    <ligand>
        <name>ATP</name>
        <dbReference type="ChEBI" id="CHEBI:30616"/>
    </ligand>
</feature>
<dbReference type="EMBL" id="PETL01000019">
    <property type="protein sequence ID" value="PIV64797.1"/>
    <property type="molecule type" value="Genomic_DNA"/>
</dbReference>
<dbReference type="GO" id="GO:0005524">
    <property type="term" value="F:ATP binding"/>
    <property type="evidence" value="ECO:0007669"/>
    <property type="project" value="UniProtKB-UniRule"/>
</dbReference>
<comment type="cofactor">
    <cofactor evidence="16">
        <name>NH4(+)</name>
        <dbReference type="ChEBI" id="CHEBI:28938"/>
    </cofactor>
    <cofactor evidence="16">
        <name>K(+)</name>
        <dbReference type="ChEBI" id="CHEBI:29103"/>
    </cofactor>
    <text evidence="16">A monovalent cation. Ammonium or potassium.</text>
</comment>
<feature type="binding site" evidence="16">
    <location>
        <begin position="97"/>
        <end position="100"/>
    </location>
    <ligand>
        <name>substrate</name>
    </ligand>
</feature>
<dbReference type="Pfam" id="PF03309">
    <property type="entry name" value="Pan_kinase"/>
    <property type="match status" value="1"/>
</dbReference>
<evidence type="ECO:0000313" key="18">
    <source>
        <dbReference type="Proteomes" id="UP000228886"/>
    </source>
</evidence>
<evidence type="ECO:0000256" key="1">
    <source>
        <dbReference type="ARBA" id="ARBA00001206"/>
    </source>
</evidence>
<evidence type="ECO:0000256" key="12">
    <source>
        <dbReference type="ARBA" id="ARBA00022958"/>
    </source>
</evidence>
<keyword evidence="12 16" id="KW-0630">Potassium</keyword>
<evidence type="ECO:0000256" key="6">
    <source>
        <dbReference type="ARBA" id="ARBA00012102"/>
    </source>
</evidence>
<comment type="function">
    <text evidence="16">Catalyzes the phosphorylation of pantothenate (Pan), the first step in CoA biosynthesis.</text>
</comment>
<dbReference type="PANTHER" id="PTHR34265">
    <property type="entry name" value="TYPE III PANTOTHENATE KINASE"/>
    <property type="match status" value="1"/>
</dbReference>
<evidence type="ECO:0000256" key="16">
    <source>
        <dbReference type="HAMAP-Rule" id="MF_01274"/>
    </source>
</evidence>
<evidence type="ECO:0000256" key="11">
    <source>
        <dbReference type="ARBA" id="ARBA00022840"/>
    </source>
</evidence>
<feature type="binding site" evidence="16">
    <location>
        <position position="174"/>
    </location>
    <ligand>
        <name>substrate</name>
    </ligand>
</feature>
<keyword evidence="16" id="KW-0479">Metal-binding</keyword>
<keyword evidence="8 16" id="KW-0808">Transferase</keyword>
<reference evidence="18" key="1">
    <citation type="submission" date="2017-09" db="EMBL/GenBank/DDBJ databases">
        <title>Depth-based differentiation of microbial function through sediment-hosted aquifers and enrichment of novel symbionts in the deep terrestrial subsurface.</title>
        <authorList>
            <person name="Probst A.J."/>
            <person name="Ladd B."/>
            <person name="Jarett J.K."/>
            <person name="Geller-Mcgrath D.E."/>
            <person name="Sieber C.M.K."/>
            <person name="Emerson J.B."/>
            <person name="Anantharaman K."/>
            <person name="Thomas B.C."/>
            <person name="Malmstrom R."/>
            <person name="Stieglmeier M."/>
            <person name="Klingl A."/>
            <person name="Woyke T."/>
            <person name="Ryan C.M."/>
            <person name="Banfield J.F."/>
        </authorList>
    </citation>
    <scope>NUCLEOTIDE SEQUENCE [LARGE SCALE GENOMIC DNA]</scope>
</reference>
<evidence type="ECO:0000256" key="5">
    <source>
        <dbReference type="ARBA" id="ARBA00011738"/>
    </source>
</evidence>
<accession>A0A2M7EAN1</accession>
<dbReference type="InterPro" id="IPR004619">
    <property type="entry name" value="Type_III_PanK"/>
</dbReference>